<evidence type="ECO:0000256" key="1">
    <source>
        <dbReference type="ARBA" id="ARBA00005686"/>
    </source>
</evidence>
<dbReference type="EC" id="2.3.1.-" evidence="2"/>
<comment type="similarity">
    <text evidence="1 2">Belongs to the RTX toxin acyltransferase family.</text>
</comment>
<dbReference type="InterPro" id="IPR003996">
    <property type="entry name" value="RTX_toxin-activating_protC_bac"/>
</dbReference>
<proteinExistence type="inferred from homology"/>
<protein>
    <recommendedName>
        <fullName evidence="2">RTX toxin-activating lysine-acyltransferase</fullName>
        <ecNumber evidence="2">2.3.1.-</ecNumber>
    </recommendedName>
</protein>
<keyword evidence="2 3" id="KW-0808">Transferase</keyword>
<dbReference type="RefSeq" id="WP_055116619.1">
    <property type="nucleotide sequence ID" value="NZ_CXWA01000003.1"/>
</dbReference>
<dbReference type="GO" id="GO:0016746">
    <property type="term" value="F:acyltransferase activity"/>
    <property type="evidence" value="ECO:0007669"/>
    <property type="project" value="UniProtKB-UniRule"/>
</dbReference>
<keyword evidence="2" id="KW-0204">Cytolysis</keyword>
<dbReference type="GO" id="GO:0005737">
    <property type="term" value="C:cytoplasm"/>
    <property type="evidence" value="ECO:0007669"/>
    <property type="project" value="UniProtKB-SubCell"/>
</dbReference>
<dbReference type="STRING" id="311410.LA5095_03256"/>
<keyword evidence="2" id="KW-0963">Cytoplasm</keyword>
<evidence type="ECO:0000256" key="2">
    <source>
        <dbReference type="RuleBase" id="RU368102"/>
    </source>
</evidence>
<evidence type="ECO:0000313" key="4">
    <source>
        <dbReference type="Proteomes" id="UP000049983"/>
    </source>
</evidence>
<dbReference type="GO" id="GO:0031640">
    <property type="term" value="P:killing of cells of another organism"/>
    <property type="evidence" value="ECO:0007669"/>
    <property type="project" value="UniProtKB-KW"/>
</dbReference>
<reference evidence="4" key="1">
    <citation type="submission" date="2015-07" db="EMBL/GenBank/DDBJ databases">
        <authorList>
            <person name="Rodrigo-Torres Lidia"/>
            <person name="Arahal R.David."/>
        </authorList>
    </citation>
    <scope>NUCLEOTIDE SEQUENCE [LARGE SCALE GENOMIC DNA]</scope>
    <source>
        <strain evidence="4">CECT 5096</strain>
    </source>
</reference>
<gene>
    <name evidence="3" type="primary">hlyC_1</name>
    <name evidence="3" type="ORF">LA5096_00622</name>
</gene>
<dbReference type="AlphaFoldDB" id="A0A0M6ZU56"/>
<dbReference type="OrthoDB" id="5431564at2"/>
<dbReference type="GeneID" id="97668069"/>
<dbReference type="EMBL" id="CXWC01000001">
    <property type="protein sequence ID" value="CTQ65054.1"/>
    <property type="molecule type" value="Genomic_DNA"/>
</dbReference>
<comment type="subcellular location">
    <subcellularLocation>
        <location evidence="2">Cytoplasm</location>
    </subcellularLocation>
</comment>
<dbReference type="GO" id="GO:0009404">
    <property type="term" value="P:toxin metabolic process"/>
    <property type="evidence" value="ECO:0007669"/>
    <property type="project" value="UniProtKB-UniRule"/>
</dbReference>
<sequence length="156" mass="17402">MTSRQLDKKITFAMLGEATALMAESPLHKDRSISDIGGLILPPLMLGQLRIWRRGGLPVALATWAWLDEATENAVLHQDHLPDPDQWNSGENPVVIDFIAPFGDGFQTARDLKRSIFPDRALRSVRRDGKGHVLRIVQHPGRDHLGRPVKARAYAS</sequence>
<keyword evidence="4" id="KW-1185">Reference proteome</keyword>
<accession>A0A0M6ZU56</accession>
<dbReference type="PRINTS" id="PR01489">
    <property type="entry name" value="RTXTOXINC"/>
</dbReference>
<comment type="function">
    <text evidence="2">Involved in fatty acylation of protoxin at internal lysine residues, thereby converting it to the active toxin.</text>
</comment>
<keyword evidence="2 3" id="KW-0012">Acyltransferase</keyword>
<dbReference type="Proteomes" id="UP000049983">
    <property type="component" value="Unassembled WGS sequence"/>
</dbReference>
<name>A0A0M6ZU56_9HYPH</name>
<organism evidence="3 4">
    <name type="scientific">Roseibium album</name>
    <dbReference type="NCBI Taxonomy" id="311410"/>
    <lineage>
        <taxon>Bacteria</taxon>
        <taxon>Pseudomonadati</taxon>
        <taxon>Pseudomonadota</taxon>
        <taxon>Alphaproteobacteria</taxon>
        <taxon>Hyphomicrobiales</taxon>
        <taxon>Stappiaceae</taxon>
        <taxon>Roseibium</taxon>
    </lineage>
</organism>
<evidence type="ECO:0000313" key="3">
    <source>
        <dbReference type="EMBL" id="CTQ65054.1"/>
    </source>
</evidence>
<dbReference type="Pfam" id="PF02794">
    <property type="entry name" value="HlyC"/>
    <property type="match status" value="1"/>
</dbReference>